<dbReference type="InterPro" id="IPR017871">
    <property type="entry name" value="ABC_transporter-like_CS"/>
</dbReference>
<evidence type="ECO:0000256" key="5">
    <source>
        <dbReference type="ARBA" id="ARBA00022840"/>
    </source>
</evidence>
<keyword evidence="3 8" id="KW-1003">Cell membrane</keyword>
<evidence type="ECO:0000313" key="11">
    <source>
        <dbReference type="Proteomes" id="UP000001683"/>
    </source>
</evidence>
<dbReference type="STRING" id="457570.Nther_0226"/>
<evidence type="ECO:0000256" key="8">
    <source>
        <dbReference type="RuleBase" id="RU365104"/>
    </source>
</evidence>
<evidence type="ECO:0000313" key="10">
    <source>
        <dbReference type="EMBL" id="ACB83825.1"/>
    </source>
</evidence>
<reference evidence="10 11" key="2">
    <citation type="journal article" date="2011" name="J. Bacteriol.">
        <title>Complete genome sequence of the anaerobic, halophilic alkalithermophile Natranaerobius thermophilus JW/NM-WN-LF.</title>
        <authorList>
            <person name="Zhao B."/>
            <person name="Mesbah N.M."/>
            <person name="Dalin E."/>
            <person name="Goodwin L."/>
            <person name="Nolan M."/>
            <person name="Pitluck S."/>
            <person name="Chertkov O."/>
            <person name="Brettin T.S."/>
            <person name="Han J."/>
            <person name="Larimer F.W."/>
            <person name="Land M.L."/>
            <person name="Hauser L."/>
            <person name="Kyrpides N."/>
            <person name="Wiegel J."/>
        </authorList>
    </citation>
    <scope>NUCLEOTIDE SEQUENCE [LARGE SCALE GENOMIC DNA]</scope>
    <source>
        <strain evidence="11">ATCC BAA-1301 / DSM 18059 / JW/NM-WN-LF</strain>
    </source>
</reference>
<keyword evidence="4 8" id="KW-0547">Nucleotide-binding</keyword>
<evidence type="ECO:0000256" key="2">
    <source>
        <dbReference type="ARBA" id="ARBA00022448"/>
    </source>
</evidence>
<dbReference type="FunFam" id="3.40.50.300:FF:000224">
    <property type="entry name" value="Energy-coupling factor transporter ATP-binding protein EcfA"/>
    <property type="match status" value="1"/>
</dbReference>
<evidence type="ECO:0000256" key="3">
    <source>
        <dbReference type="ARBA" id="ARBA00022475"/>
    </source>
</evidence>
<comment type="subcellular location">
    <subcellularLocation>
        <location evidence="1 8">Cell membrane</location>
        <topology evidence="1 8">Peripheral membrane protein</topology>
    </subcellularLocation>
</comment>
<sequence length="290" mass="32458">MLIKTDNLSYVYSPGTPMEQKALHDINLTIEKGEFTGIIGHTGSGKSTLIQHFNALLYPTAGRVLIDGIDTAQNKNKLKDIRQKVGLVFQYPEHQLFEETVAEDIAFGPKNLNLSEQEVEERIKSAMETVALPYEEFKDRSPFELSGGQMRRVAIAGVLAMRPEVLIMDEPTAGLDPQGRRAILDQIRSFHKELGLTIILVTHSMEDVARLAERLIVMHQGKIHLDNSPGEIFMKADTLESLGLGVPEVTSLMQTLQKQGYKVPADVFTLERAKQELLPLLQRKWDDGDV</sequence>
<dbReference type="GO" id="GO:0005524">
    <property type="term" value="F:ATP binding"/>
    <property type="evidence" value="ECO:0007669"/>
    <property type="project" value="UniProtKB-UniRule"/>
</dbReference>
<dbReference type="SMART" id="SM00382">
    <property type="entry name" value="AAA"/>
    <property type="match status" value="1"/>
</dbReference>
<dbReference type="Pfam" id="PF00005">
    <property type="entry name" value="ABC_tran"/>
    <property type="match status" value="1"/>
</dbReference>
<gene>
    <name evidence="10" type="ordered locus">Nther_0226</name>
</gene>
<dbReference type="InterPro" id="IPR050095">
    <property type="entry name" value="ECF_ABC_transporter_ATP-bd"/>
</dbReference>
<dbReference type="InParanoid" id="B2A4Q3"/>
<dbReference type="GO" id="GO:0043190">
    <property type="term" value="C:ATP-binding cassette (ABC) transporter complex"/>
    <property type="evidence" value="ECO:0007669"/>
    <property type="project" value="TreeGrafter"/>
</dbReference>
<comment type="similarity">
    <text evidence="8">Belongs to the ABC transporter superfamily. Energy-coupling factor EcfA family.</text>
</comment>
<dbReference type="CDD" id="cd03225">
    <property type="entry name" value="ABC_cobalt_CbiO_domain1"/>
    <property type="match status" value="1"/>
</dbReference>
<evidence type="ECO:0000259" key="9">
    <source>
        <dbReference type="PROSITE" id="PS50893"/>
    </source>
</evidence>
<dbReference type="GO" id="GO:0016887">
    <property type="term" value="F:ATP hydrolysis activity"/>
    <property type="evidence" value="ECO:0007669"/>
    <property type="project" value="InterPro"/>
</dbReference>
<dbReference type="OrthoDB" id="9784332at2"/>
<keyword evidence="7 8" id="KW-0472">Membrane</keyword>
<protein>
    <recommendedName>
        <fullName evidence="8">Energy-coupling factor transporter ATP-binding protein EcfA2</fullName>
        <ecNumber evidence="8">7.-.-.-</ecNumber>
    </recommendedName>
</protein>
<dbReference type="RefSeq" id="WP_012446714.1">
    <property type="nucleotide sequence ID" value="NC_010718.1"/>
</dbReference>
<dbReference type="NCBIfam" id="NF010158">
    <property type="entry name" value="PRK13637.1"/>
    <property type="match status" value="1"/>
</dbReference>
<dbReference type="EC" id="7.-.-.-" evidence="8"/>
<dbReference type="PROSITE" id="PS00211">
    <property type="entry name" value="ABC_TRANSPORTER_1"/>
    <property type="match status" value="1"/>
</dbReference>
<dbReference type="KEGG" id="nth:Nther_0226"/>
<dbReference type="SUPFAM" id="SSF52540">
    <property type="entry name" value="P-loop containing nucleoside triphosphate hydrolases"/>
    <property type="match status" value="1"/>
</dbReference>
<evidence type="ECO:0000256" key="7">
    <source>
        <dbReference type="ARBA" id="ARBA00023136"/>
    </source>
</evidence>
<accession>B2A4Q3</accession>
<dbReference type="InterPro" id="IPR003593">
    <property type="entry name" value="AAA+_ATPase"/>
</dbReference>
<dbReference type="AlphaFoldDB" id="B2A4Q3"/>
<dbReference type="HOGENOM" id="CLU_000604_1_22_9"/>
<dbReference type="InterPro" id="IPR003439">
    <property type="entry name" value="ABC_transporter-like_ATP-bd"/>
</dbReference>
<keyword evidence="11" id="KW-1185">Reference proteome</keyword>
<dbReference type="PANTHER" id="PTHR43553">
    <property type="entry name" value="HEAVY METAL TRANSPORTER"/>
    <property type="match status" value="1"/>
</dbReference>
<dbReference type="NCBIfam" id="TIGR04521">
    <property type="entry name" value="ECF_ATPase_2"/>
    <property type="match status" value="1"/>
</dbReference>
<comment type="function">
    <text evidence="8">ATP-binding (A) component of a common energy-coupling factor (ECF) ABC-transporter complex.</text>
</comment>
<dbReference type="InterPro" id="IPR030946">
    <property type="entry name" value="EcfA2"/>
</dbReference>
<evidence type="ECO:0000256" key="4">
    <source>
        <dbReference type="ARBA" id="ARBA00022741"/>
    </source>
</evidence>
<dbReference type="PROSITE" id="PS50893">
    <property type="entry name" value="ABC_TRANSPORTER_2"/>
    <property type="match status" value="1"/>
</dbReference>
<dbReference type="FunCoup" id="B2A4Q3">
    <property type="interactions" value="248"/>
</dbReference>
<dbReference type="InterPro" id="IPR027417">
    <property type="entry name" value="P-loop_NTPase"/>
</dbReference>
<keyword evidence="2 8" id="KW-0813">Transport</keyword>
<dbReference type="eggNOG" id="COG1122">
    <property type="taxonomic scope" value="Bacteria"/>
</dbReference>
<dbReference type="GO" id="GO:0042626">
    <property type="term" value="F:ATPase-coupled transmembrane transporter activity"/>
    <property type="evidence" value="ECO:0007669"/>
    <property type="project" value="TreeGrafter"/>
</dbReference>
<organism evidence="10 11">
    <name type="scientific">Natranaerobius thermophilus (strain ATCC BAA-1301 / DSM 18059 / JW/NM-WN-LF)</name>
    <dbReference type="NCBI Taxonomy" id="457570"/>
    <lineage>
        <taxon>Bacteria</taxon>
        <taxon>Bacillati</taxon>
        <taxon>Bacillota</taxon>
        <taxon>Clostridia</taxon>
        <taxon>Natranaerobiales</taxon>
        <taxon>Natranaerobiaceae</taxon>
        <taxon>Natranaerobius</taxon>
    </lineage>
</organism>
<comment type="subunit">
    <text evidence="8">Forms a stable energy-coupling factor (ECF) transporter complex composed of 2 membrane-embedded substrate-binding proteins (S component), 2 ATP-binding proteins (A component) and 2 transmembrane proteins (T component).</text>
</comment>
<evidence type="ECO:0000256" key="1">
    <source>
        <dbReference type="ARBA" id="ARBA00004202"/>
    </source>
</evidence>
<feature type="domain" description="ABC transporter" evidence="9">
    <location>
        <begin position="3"/>
        <end position="245"/>
    </location>
</feature>
<dbReference type="PANTHER" id="PTHR43553:SF27">
    <property type="entry name" value="ENERGY-COUPLING FACTOR TRANSPORTER ATP-BINDING PROTEIN ECFA2"/>
    <property type="match status" value="1"/>
</dbReference>
<dbReference type="InterPro" id="IPR015856">
    <property type="entry name" value="ABC_transpr_CbiO/EcfA_su"/>
</dbReference>
<reference evidence="10 11" key="1">
    <citation type="submission" date="2008-04" db="EMBL/GenBank/DDBJ databases">
        <title>Complete sequence of chromosome of Natranaerobius thermophilus JW/NM-WN-LF.</title>
        <authorList>
            <consortium name="US DOE Joint Genome Institute"/>
            <person name="Copeland A."/>
            <person name="Lucas S."/>
            <person name="Lapidus A."/>
            <person name="Glavina del Rio T."/>
            <person name="Dalin E."/>
            <person name="Tice H."/>
            <person name="Bruce D."/>
            <person name="Goodwin L."/>
            <person name="Pitluck S."/>
            <person name="Chertkov O."/>
            <person name="Brettin T."/>
            <person name="Detter J.C."/>
            <person name="Han C."/>
            <person name="Kuske C.R."/>
            <person name="Schmutz J."/>
            <person name="Larimer F."/>
            <person name="Land M."/>
            <person name="Hauser L."/>
            <person name="Kyrpides N."/>
            <person name="Lykidis A."/>
            <person name="Mesbah N.M."/>
            <person name="Wiegel J."/>
        </authorList>
    </citation>
    <scope>NUCLEOTIDE SEQUENCE [LARGE SCALE GENOMIC DNA]</scope>
    <source>
        <strain evidence="11">ATCC BAA-1301 / DSM 18059 / JW/NM-WN-LF</strain>
    </source>
</reference>
<proteinExistence type="inferred from homology"/>
<name>B2A4Q3_NATTJ</name>
<evidence type="ECO:0000256" key="6">
    <source>
        <dbReference type="ARBA" id="ARBA00022967"/>
    </source>
</evidence>
<keyword evidence="5 8" id="KW-0067">ATP-binding</keyword>
<dbReference type="EMBL" id="CP001034">
    <property type="protein sequence ID" value="ACB83825.1"/>
    <property type="molecule type" value="Genomic_DNA"/>
</dbReference>
<keyword evidence="6" id="KW-1278">Translocase</keyword>
<dbReference type="Gene3D" id="3.40.50.300">
    <property type="entry name" value="P-loop containing nucleotide triphosphate hydrolases"/>
    <property type="match status" value="1"/>
</dbReference>
<dbReference type="Proteomes" id="UP000001683">
    <property type="component" value="Chromosome"/>
</dbReference>